<dbReference type="EMBL" id="UINC01187464">
    <property type="protein sequence ID" value="SVE00199.1"/>
    <property type="molecule type" value="Genomic_DNA"/>
</dbReference>
<proteinExistence type="predicted"/>
<organism evidence="1">
    <name type="scientific">marine metagenome</name>
    <dbReference type="NCBI Taxonomy" id="408172"/>
    <lineage>
        <taxon>unclassified sequences</taxon>
        <taxon>metagenomes</taxon>
        <taxon>ecological metagenomes</taxon>
    </lineage>
</organism>
<gene>
    <name evidence="1" type="ORF">METZ01_LOCUS453053</name>
</gene>
<reference evidence="1" key="1">
    <citation type="submission" date="2018-05" db="EMBL/GenBank/DDBJ databases">
        <authorList>
            <person name="Lanie J.A."/>
            <person name="Ng W.-L."/>
            <person name="Kazmierczak K.M."/>
            <person name="Andrzejewski T.M."/>
            <person name="Davidsen T.M."/>
            <person name="Wayne K.J."/>
            <person name="Tettelin H."/>
            <person name="Glass J.I."/>
            <person name="Rusch D."/>
            <person name="Podicherti R."/>
            <person name="Tsui H.-C.T."/>
            <person name="Winkler M.E."/>
        </authorList>
    </citation>
    <scope>NUCLEOTIDE SEQUENCE</scope>
</reference>
<feature type="non-terminal residue" evidence="1">
    <location>
        <position position="1"/>
    </location>
</feature>
<protein>
    <submittedName>
        <fullName evidence="1">Uncharacterized protein</fullName>
    </submittedName>
</protein>
<accession>A0A382ZY01</accession>
<sequence length="66" mass="7578">TERTINISLGKTKILFSKDHQAIKNQINKINQIVNNRVLLDSLGINDLTDLKEIKLFFNNQIVIKS</sequence>
<dbReference type="AlphaFoldDB" id="A0A382ZY01"/>
<name>A0A382ZY01_9ZZZZ</name>
<evidence type="ECO:0000313" key="1">
    <source>
        <dbReference type="EMBL" id="SVE00199.1"/>
    </source>
</evidence>